<evidence type="ECO:0000313" key="3">
    <source>
        <dbReference type="Proteomes" id="UP000652761"/>
    </source>
</evidence>
<dbReference type="EMBL" id="NMUH01002386">
    <property type="protein sequence ID" value="MQL99648.1"/>
    <property type="molecule type" value="Genomic_DNA"/>
</dbReference>
<keyword evidence="3" id="KW-1185">Reference proteome</keyword>
<reference evidence="2" key="1">
    <citation type="submission" date="2017-07" db="EMBL/GenBank/DDBJ databases">
        <title>Taro Niue Genome Assembly and Annotation.</title>
        <authorList>
            <person name="Atibalentja N."/>
            <person name="Keating K."/>
            <person name="Fields C.J."/>
        </authorList>
    </citation>
    <scope>NUCLEOTIDE SEQUENCE</scope>
    <source>
        <strain evidence="2">Niue_2</strain>
        <tissue evidence="2">Leaf</tissue>
    </source>
</reference>
<feature type="region of interest" description="Disordered" evidence="1">
    <location>
        <begin position="153"/>
        <end position="175"/>
    </location>
</feature>
<feature type="region of interest" description="Disordered" evidence="1">
    <location>
        <begin position="1"/>
        <end position="69"/>
    </location>
</feature>
<evidence type="ECO:0000256" key="1">
    <source>
        <dbReference type="SAM" id="MobiDB-lite"/>
    </source>
</evidence>
<proteinExistence type="predicted"/>
<feature type="compositionally biased region" description="Basic and acidic residues" evidence="1">
    <location>
        <begin position="17"/>
        <end position="36"/>
    </location>
</feature>
<comment type="caution">
    <text evidence="2">The sequence shown here is derived from an EMBL/GenBank/DDBJ whole genome shotgun (WGS) entry which is preliminary data.</text>
</comment>
<gene>
    <name evidence="2" type="ORF">Taro_032372</name>
</gene>
<organism evidence="2 3">
    <name type="scientific">Colocasia esculenta</name>
    <name type="common">Wild taro</name>
    <name type="synonym">Arum esculentum</name>
    <dbReference type="NCBI Taxonomy" id="4460"/>
    <lineage>
        <taxon>Eukaryota</taxon>
        <taxon>Viridiplantae</taxon>
        <taxon>Streptophyta</taxon>
        <taxon>Embryophyta</taxon>
        <taxon>Tracheophyta</taxon>
        <taxon>Spermatophyta</taxon>
        <taxon>Magnoliopsida</taxon>
        <taxon>Liliopsida</taxon>
        <taxon>Araceae</taxon>
        <taxon>Aroideae</taxon>
        <taxon>Colocasieae</taxon>
        <taxon>Colocasia</taxon>
    </lineage>
</organism>
<evidence type="ECO:0000313" key="2">
    <source>
        <dbReference type="EMBL" id="MQL99648.1"/>
    </source>
</evidence>
<dbReference type="AlphaFoldDB" id="A0A843VSI1"/>
<sequence length="175" mass="18896">MPLFTWFLLGRAGQPTEDPKKSTSEPEKARDPEPPRPRGQKRRGVYRKPNFVSTQAEPAPGGDASGTEASAPRVLVFERLSTSIFNRLGAALHPGAQKAKKRRVLRTPEEGGGMKIFTCYASDREMAEPSSIPADVARVDELGQGGKAIFRYAQNAARRPPQGQQGGQAGPSNQG</sequence>
<protein>
    <submittedName>
        <fullName evidence="2">Uncharacterized protein</fullName>
    </submittedName>
</protein>
<dbReference type="Proteomes" id="UP000652761">
    <property type="component" value="Unassembled WGS sequence"/>
</dbReference>
<name>A0A843VSI1_COLES</name>
<accession>A0A843VSI1</accession>